<comment type="pathway">
    <text evidence="13">Cofactor biosynthesis; ubiquinone biosynthesis.</text>
</comment>
<evidence type="ECO:0000256" key="13">
    <source>
        <dbReference type="HAMAP-Rule" id="MF_03189"/>
    </source>
</evidence>
<dbReference type="GO" id="GO:0005743">
    <property type="term" value="C:mitochondrial inner membrane"/>
    <property type="evidence" value="ECO:0007669"/>
    <property type="project" value="UniProtKB-SubCell"/>
</dbReference>
<comment type="function">
    <text evidence="13">Catalyzes the prenylation of para-hydroxybenzoate (PHB) with an all-trans polyprenyl group. Mediates the second step in the final reaction sequence of coenzyme Q (CoQ) biosynthesis, which is the condensation of the polyisoprenoid side chain with PHB, generating the first membrane-bound Q intermediate.</text>
</comment>
<evidence type="ECO:0000256" key="5">
    <source>
        <dbReference type="ARBA" id="ARBA00022688"/>
    </source>
</evidence>
<keyword evidence="13" id="KW-0999">Mitochondrion inner membrane</keyword>
<feature type="transmembrane region" description="Helical" evidence="13">
    <location>
        <begin position="335"/>
        <end position="355"/>
    </location>
</feature>
<sequence length="397" mass="44626">MFATKTQSVIARKCIFFTSRLKCFRIDGHASKYQLRLLRTTSSALRLVNRSQNQLFLKTRHYENRHLVSFNNRTKERGNHYDSNKTYPRLNTASVVESCPEIIQPYLKLIRFDRPIGTWLLYLPCTWSISMAADPGLIPDLKLLTLFGVGALVMRGAGCTINDMWDSDFDKKVARTRTRPIASGQISHFQALVFLGAQLSCGLAVLLCLYNYSIVLGASSMGLVITYPLMKRITYWPQVVLGLTFNWGALVGWSAVKGSCDWSVCLPLYAGGFFWTMVYDTIYAHQDKEDDIQIGVKSTALLFGDNTKPWLSLFSVAMVTNLVLAGLAADQTWPFYVGMGLTATHLAWQVAAVDLNNPNDCLKKFKSNKWLGLWICGAIMAGTLYKESKDDKRDKSS</sequence>
<protein>
    <recommendedName>
        <fullName evidence="13">4-hydroxybenzoate polyprenyltransferase, mitochondrial</fullName>
        <shortName evidence="13">4-HB polyprenyltransferase</shortName>
        <ecNumber evidence="13">2.5.1.39</ecNumber>
    </recommendedName>
    <alternativeName>
        <fullName evidence="13">Para-hydroxybenzoate--polyprenyltransferase</fullName>
        <shortName evidence="13">PHB:PPT</shortName>
        <shortName evidence="13">PHB:polyprenyltransferase</shortName>
    </alternativeName>
</protein>
<dbReference type="FunFam" id="1.10.357.140:FF:000003">
    <property type="entry name" value="4-hydroxybenzoate polyprenyltransferase, mitochondrial"/>
    <property type="match status" value="1"/>
</dbReference>
<proteinExistence type="inferred from homology"/>
<dbReference type="KEGG" id="epa:110249521"/>
<dbReference type="GO" id="GO:0006744">
    <property type="term" value="P:ubiquinone biosynthetic process"/>
    <property type="evidence" value="ECO:0007669"/>
    <property type="project" value="UniProtKB-UniRule"/>
</dbReference>
<comment type="cofactor">
    <cofactor evidence="1 13">
        <name>Mg(2+)</name>
        <dbReference type="ChEBI" id="CHEBI:18420"/>
    </cofactor>
</comment>
<evidence type="ECO:0000256" key="2">
    <source>
        <dbReference type="ARBA" id="ARBA00004141"/>
    </source>
</evidence>
<evidence type="ECO:0000256" key="8">
    <source>
        <dbReference type="ARBA" id="ARBA00023136"/>
    </source>
</evidence>
<keyword evidence="4 13" id="KW-0808">Transferase</keyword>
<evidence type="ECO:0000256" key="12">
    <source>
        <dbReference type="ARBA" id="ARBA00051182"/>
    </source>
</evidence>
<evidence type="ECO:0000256" key="7">
    <source>
        <dbReference type="ARBA" id="ARBA00022989"/>
    </source>
</evidence>
<keyword evidence="15" id="KW-1185">Reference proteome</keyword>
<dbReference type="InterPro" id="IPR006370">
    <property type="entry name" value="HB_polyprenyltransferase-like"/>
</dbReference>
<dbReference type="GO" id="GO:0008412">
    <property type="term" value="F:4-hydroxybenzoate polyprenyltransferase activity"/>
    <property type="evidence" value="ECO:0007669"/>
    <property type="project" value="UniProtKB-EC"/>
</dbReference>
<dbReference type="FunFam" id="1.20.120.1780:FF:000001">
    <property type="entry name" value="4-hydroxybenzoate octaprenyltransferase"/>
    <property type="match status" value="1"/>
</dbReference>
<comment type="catalytic activity">
    <reaction evidence="11">
        <text>all-trans-nonaprenyl diphosphate + 4-hydroxybenzoate = 4-hydroxy-3-(all-trans-nonaprenyl)benzoate + diphosphate</text>
        <dbReference type="Rhea" id="RHEA:17709"/>
        <dbReference type="ChEBI" id="CHEBI:17879"/>
        <dbReference type="ChEBI" id="CHEBI:33019"/>
        <dbReference type="ChEBI" id="CHEBI:58391"/>
        <dbReference type="ChEBI" id="CHEBI:84502"/>
        <dbReference type="EC" id="2.5.1.39"/>
    </reaction>
    <physiologicalReaction direction="left-to-right" evidence="11">
        <dbReference type="Rhea" id="RHEA:17710"/>
    </physiologicalReaction>
</comment>
<dbReference type="EnsemblMetazoa" id="XM_021056096.1">
    <property type="protein sequence ID" value="XP_020911755.1"/>
    <property type="gene ID" value="LOC110249521"/>
</dbReference>
<keyword evidence="9 13" id="KW-0414">Isoprene biosynthesis</keyword>
<comment type="catalytic activity">
    <reaction evidence="12">
        <text>an all-trans-polyprenyl diphosphate + 4-hydroxybenzoate = a 4-hydroxy-3-(all-trans-polyprenyl)benzoate + diphosphate</text>
        <dbReference type="Rhea" id="RHEA:44504"/>
        <dbReference type="Rhea" id="RHEA-COMP:9514"/>
        <dbReference type="Rhea" id="RHEA-COMP:9564"/>
        <dbReference type="ChEBI" id="CHEBI:17879"/>
        <dbReference type="ChEBI" id="CHEBI:33019"/>
        <dbReference type="ChEBI" id="CHEBI:58914"/>
        <dbReference type="ChEBI" id="CHEBI:78396"/>
        <dbReference type="EC" id="2.5.1.39"/>
    </reaction>
    <physiologicalReaction direction="left-to-right" evidence="12">
        <dbReference type="Rhea" id="RHEA:44505"/>
    </physiologicalReaction>
</comment>
<accession>A0A913XXB0</accession>
<dbReference type="NCBIfam" id="TIGR01474">
    <property type="entry name" value="ubiA_proteo"/>
    <property type="match status" value="1"/>
</dbReference>
<organism evidence="14 15">
    <name type="scientific">Exaiptasia diaphana</name>
    <name type="common">Tropical sea anemone</name>
    <name type="synonym">Aiptasia pulchella</name>
    <dbReference type="NCBI Taxonomy" id="2652724"/>
    <lineage>
        <taxon>Eukaryota</taxon>
        <taxon>Metazoa</taxon>
        <taxon>Cnidaria</taxon>
        <taxon>Anthozoa</taxon>
        <taxon>Hexacorallia</taxon>
        <taxon>Actiniaria</taxon>
        <taxon>Aiptasiidae</taxon>
        <taxon>Exaiptasia</taxon>
    </lineage>
</organism>
<name>A0A913XXB0_EXADI</name>
<keyword evidence="7 13" id="KW-1133">Transmembrane helix</keyword>
<dbReference type="Gene3D" id="1.10.357.140">
    <property type="entry name" value="UbiA prenyltransferase"/>
    <property type="match status" value="1"/>
</dbReference>
<comment type="similarity">
    <text evidence="3 13">Belongs to the UbiA prenyltransferase family.</text>
</comment>
<dbReference type="EC" id="2.5.1.39" evidence="13"/>
<dbReference type="AlphaFoldDB" id="A0A913XXB0"/>
<dbReference type="InterPro" id="IPR039653">
    <property type="entry name" value="Prenyltransferase"/>
</dbReference>
<evidence type="ECO:0000256" key="9">
    <source>
        <dbReference type="ARBA" id="ARBA00023229"/>
    </source>
</evidence>
<keyword evidence="13" id="KW-0496">Mitochondrion</keyword>
<keyword evidence="5 13" id="KW-0831">Ubiquinone biosynthesis</keyword>
<comment type="catalytic activity">
    <reaction evidence="10">
        <text>all-trans-decaprenyl diphosphate + 4-hydroxybenzoate = 4-hydroxy-3-(all-trans-decaprenyl)benzoate + diphosphate</text>
        <dbReference type="Rhea" id="RHEA:44564"/>
        <dbReference type="ChEBI" id="CHEBI:17879"/>
        <dbReference type="ChEBI" id="CHEBI:33019"/>
        <dbReference type="ChEBI" id="CHEBI:60721"/>
        <dbReference type="ChEBI" id="CHEBI:84503"/>
        <dbReference type="EC" id="2.5.1.39"/>
    </reaction>
    <physiologicalReaction direction="left-to-right" evidence="10">
        <dbReference type="Rhea" id="RHEA:44565"/>
    </physiologicalReaction>
</comment>
<evidence type="ECO:0000256" key="3">
    <source>
        <dbReference type="ARBA" id="ARBA00005985"/>
    </source>
</evidence>
<evidence type="ECO:0000313" key="15">
    <source>
        <dbReference type="Proteomes" id="UP000887567"/>
    </source>
</evidence>
<reference evidence="14" key="1">
    <citation type="submission" date="2022-11" db="UniProtKB">
        <authorList>
            <consortium name="EnsemblMetazoa"/>
        </authorList>
    </citation>
    <scope>IDENTIFICATION</scope>
</reference>
<dbReference type="RefSeq" id="XP_020911755.1">
    <property type="nucleotide sequence ID" value="XM_021056096.1"/>
</dbReference>
<evidence type="ECO:0000256" key="10">
    <source>
        <dbReference type="ARBA" id="ARBA00049890"/>
    </source>
</evidence>
<feature type="transmembrane region" description="Helical" evidence="13">
    <location>
        <begin position="310"/>
        <end position="329"/>
    </location>
</feature>
<dbReference type="GO" id="GO:0008299">
    <property type="term" value="P:isoprenoid biosynthetic process"/>
    <property type="evidence" value="ECO:0007669"/>
    <property type="project" value="UniProtKB-UniRule"/>
</dbReference>
<dbReference type="OrthoDB" id="18170at2759"/>
<dbReference type="PANTHER" id="PTHR11048:SF28">
    <property type="entry name" value="4-HYDROXYBENZOATE POLYPRENYLTRANSFERASE, MITOCHONDRIAL"/>
    <property type="match status" value="1"/>
</dbReference>
<evidence type="ECO:0000256" key="1">
    <source>
        <dbReference type="ARBA" id="ARBA00001946"/>
    </source>
</evidence>
<dbReference type="CDD" id="cd13959">
    <property type="entry name" value="PT_UbiA_COQ2"/>
    <property type="match status" value="1"/>
</dbReference>
<evidence type="ECO:0000256" key="6">
    <source>
        <dbReference type="ARBA" id="ARBA00022692"/>
    </source>
</evidence>
<dbReference type="PANTHER" id="PTHR11048">
    <property type="entry name" value="PRENYLTRANSFERASES"/>
    <property type="match status" value="1"/>
</dbReference>
<evidence type="ECO:0000313" key="14">
    <source>
        <dbReference type="EnsemblMetazoa" id="XP_020911755.1"/>
    </source>
</evidence>
<keyword evidence="8 13" id="KW-0472">Membrane</keyword>
<dbReference type="InterPro" id="IPR030470">
    <property type="entry name" value="UbiA_prenylTrfase_CS"/>
</dbReference>
<dbReference type="InterPro" id="IPR044878">
    <property type="entry name" value="UbiA_sf"/>
</dbReference>
<dbReference type="Proteomes" id="UP000887567">
    <property type="component" value="Unplaced"/>
</dbReference>
<dbReference type="GeneID" id="110249521"/>
<dbReference type="InterPro" id="IPR000537">
    <property type="entry name" value="UbiA_prenyltransferase"/>
</dbReference>
<feature type="transmembrane region" description="Helical" evidence="13">
    <location>
        <begin position="186"/>
        <end position="206"/>
    </location>
</feature>
<dbReference type="Gene3D" id="1.20.120.1780">
    <property type="entry name" value="UbiA prenyltransferase"/>
    <property type="match status" value="1"/>
</dbReference>
<dbReference type="Pfam" id="PF01040">
    <property type="entry name" value="UbiA"/>
    <property type="match status" value="1"/>
</dbReference>
<evidence type="ECO:0000256" key="4">
    <source>
        <dbReference type="ARBA" id="ARBA00022679"/>
    </source>
</evidence>
<evidence type="ECO:0000256" key="11">
    <source>
        <dbReference type="ARBA" id="ARBA00050454"/>
    </source>
</evidence>
<keyword evidence="6 13" id="KW-0812">Transmembrane</keyword>
<dbReference type="HAMAP" id="MF_01635">
    <property type="entry name" value="UbiA"/>
    <property type="match status" value="1"/>
</dbReference>
<feature type="transmembrane region" description="Helical" evidence="13">
    <location>
        <begin position="367"/>
        <end position="385"/>
    </location>
</feature>
<comment type="subcellular location">
    <subcellularLocation>
        <location evidence="2">Membrane</location>
        <topology evidence="2">Multi-pass membrane protein</topology>
    </subcellularLocation>
    <subcellularLocation>
        <location evidence="13">Mitochondrion inner membrane</location>
        <topology evidence="13">Multi-pass membrane protein</topology>
        <orientation evidence="13">Matrix side</orientation>
    </subcellularLocation>
</comment>
<dbReference type="OMA" id="KFEHTIF"/>
<dbReference type="PROSITE" id="PS00943">
    <property type="entry name" value="UBIA"/>
    <property type="match status" value="1"/>
</dbReference>